<protein>
    <submittedName>
        <fullName evidence="1">Secreted protein</fullName>
    </submittedName>
</protein>
<reference evidence="1" key="1">
    <citation type="journal article" date="2012" name="PLoS ONE">
        <title>Gene sets for utilization of primary and secondary nutrition supplies in the distal gut of endangered iberian lynx.</title>
        <authorList>
            <person name="Alcaide M."/>
            <person name="Messina E."/>
            <person name="Richter M."/>
            <person name="Bargiela R."/>
            <person name="Peplies J."/>
            <person name="Huws S.A."/>
            <person name="Newbold C.J."/>
            <person name="Golyshin P.N."/>
            <person name="Simon M.A."/>
            <person name="Lopez G."/>
            <person name="Yakimov M.M."/>
            <person name="Ferrer M."/>
        </authorList>
    </citation>
    <scope>NUCLEOTIDE SEQUENCE</scope>
</reference>
<comment type="caution">
    <text evidence="1">The sequence shown here is derived from an EMBL/GenBank/DDBJ whole genome shotgun (WGS) entry which is preliminary data.</text>
</comment>
<gene>
    <name evidence="1" type="ORF">EVA_19649</name>
</gene>
<dbReference type="EMBL" id="AMCI01007666">
    <property type="protein sequence ID" value="EJW92243.1"/>
    <property type="molecule type" value="Genomic_DNA"/>
</dbReference>
<organism evidence="1">
    <name type="scientific">gut metagenome</name>
    <dbReference type="NCBI Taxonomy" id="749906"/>
    <lineage>
        <taxon>unclassified sequences</taxon>
        <taxon>metagenomes</taxon>
        <taxon>organismal metagenomes</taxon>
    </lineage>
</organism>
<name>J9FCT9_9ZZZZ</name>
<sequence>MKKSFTRRSKPPTWATVRSACSRANGATLSLSIGLNPFSAKSMPVRCRKRFPKDSASR</sequence>
<proteinExistence type="predicted"/>
<dbReference type="AlphaFoldDB" id="J9FCT9"/>
<accession>J9FCT9</accession>
<evidence type="ECO:0000313" key="1">
    <source>
        <dbReference type="EMBL" id="EJW92243.1"/>
    </source>
</evidence>